<dbReference type="HOGENOM" id="CLU_1977918_0_0_7"/>
<reference evidence="1 2" key="1">
    <citation type="journal article" date="2013" name="PLoS ONE">
        <title>The first genomic and proteomic characterization of a deep-sea sulfate reducer: insights into the piezophilic lifestyle of Desulfovibrio piezophilus.</title>
        <authorList>
            <person name="Pradel N."/>
            <person name="Ji B."/>
            <person name="Gimenez G."/>
            <person name="Talla E."/>
            <person name="Lenoble P."/>
            <person name="Garel M."/>
            <person name="Tamburini C."/>
            <person name="Fourquet P."/>
            <person name="Lebrun R."/>
            <person name="Bertin P."/>
            <person name="Denis Y."/>
            <person name="Pophillat M."/>
            <person name="Barbe V."/>
            <person name="Ollivier B."/>
            <person name="Dolla A."/>
        </authorList>
    </citation>
    <scope>NUCLEOTIDE SEQUENCE [LARGE SCALE GENOMIC DNA]</scope>
    <source>
        <strain evidence="2">DSM 10523 / SB164P1</strain>
    </source>
</reference>
<dbReference type="EMBL" id="FO203427">
    <property type="protein sequence ID" value="CCH48634.1"/>
    <property type="molecule type" value="Genomic_DNA"/>
</dbReference>
<gene>
    <name evidence="1" type="ordered locus">BN4_11399</name>
</gene>
<proteinExistence type="predicted"/>
<name>M1WPW8_PSEP2</name>
<sequence>MIIQDIEDSIRRLTAVVRQDLAFEVHRSFGEDPNAEIKPLGWWVLACGEKLKANTVMGRDVSRNQLLEDVRMAGLVLPENIWIWDESDQAQLVISTVPTLKRAEYLAKHLRRKGLEIRIRREKL</sequence>
<dbReference type="eggNOG" id="ENOG503184C">
    <property type="taxonomic scope" value="Bacteria"/>
</dbReference>
<organism evidence="1 2">
    <name type="scientific">Pseudodesulfovibrio piezophilus (strain DSM 21447 / JCM 15486 / C1TLV30)</name>
    <name type="common">Desulfovibrio piezophilus</name>
    <dbReference type="NCBI Taxonomy" id="1322246"/>
    <lineage>
        <taxon>Bacteria</taxon>
        <taxon>Pseudomonadati</taxon>
        <taxon>Thermodesulfobacteriota</taxon>
        <taxon>Desulfovibrionia</taxon>
        <taxon>Desulfovibrionales</taxon>
        <taxon>Desulfovibrionaceae</taxon>
    </lineage>
</organism>
<dbReference type="PATRIC" id="fig|879567.3.peg.1458"/>
<dbReference type="Proteomes" id="UP000011724">
    <property type="component" value="Chromosome"/>
</dbReference>
<dbReference type="BioCyc" id="DPIE1322246:BN4_RS07030-MONOMER"/>
<dbReference type="RefSeq" id="WP_015414680.1">
    <property type="nucleotide sequence ID" value="NC_020409.1"/>
</dbReference>
<keyword evidence="2" id="KW-1185">Reference proteome</keyword>
<reference evidence="2" key="2">
    <citation type="journal article" date="2013" name="Stand. Genomic Sci.">
        <title>Complete genome sequence of Desulfocapsa sulfexigens, a marine deltaproteobacterium specialized in disproportionating inorganic sulfur compounds.</title>
        <authorList>
            <person name="Finster K.W."/>
            <person name="Kjeldsen K.U."/>
            <person name="Kube M."/>
            <person name="Reinhardt R."/>
            <person name="Mussmann M."/>
            <person name="Amann R."/>
            <person name="Schreiber L."/>
        </authorList>
    </citation>
    <scope>NUCLEOTIDE SEQUENCE [LARGE SCALE GENOMIC DNA]</scope>
    <source>
        <strain evidence="2">DSM 10523 / SB164P1</strain>
    </source>
</reference>
<evidence type="ECO:0000313" key="2">
    <source>
        <dbReference type="Proteomes" id="UP000011724"/>
    </source>
</evidence>
<dbReference type="KEGG" id="dpi:BN4_11399"/>
<protein>
    <submittedName>
        <fullName evidence="1">Uncharacterized protein</fullName>
    </submittedName>
</protein>
<dbReference type="AlphaFoldDB" id="M1WPW8"/>
<accession>M1WPW8</accession>
<evidence type="ECO:0000313" key="1">
    <source>
        <dbReference type="EMBL" id="CCH48634.1"/>
    </source>
</evidence>